<dbReference type="InterPro" id="IPR046732">
    <property type="entry name" value="DUF6624"/>
</dbReference>
<accession>A0A841FUC1</accession>
<gene>
    <name evidence="7" type="ORF">HNR73_007279</name>
</gene>
<comment type="similarity">
    <text evidence="1 5">Belongs to the DNA glycosylase MPG family.</text>
</comment>
<dbReference type="PANTHER" id="PTHR10429:SF0">
    <property type="entry name" value="DNA-3-METHYLADENINE GLYCOSYLASE"/>
    <property type="match status" value="1"/>
</dbReference>
<dbReference type="AlphaFoldDB" id="A0A841FUC1"/>
<dbReference type="Proteomes" id="UP000548476">
    <property type="component" value="Unassembled WGS sequence"/>
</dbReference>
<reference evidence="7 8" key="1">
    <citation type="submission" date="2020-08" db="EMBL/GenBank/DDBJ databases">
        <title>Genomic Encyclopedia of Type Strains, Phase IV (KMG-IV): sequencing the most valuable type-strain genomes for metagenomic binning, comparative biology and taxonomic classification.</title>
        <authorList>
            <person name="Goeker M."/>
        </authorList>
    </citation>
    <scope>NUCLEOTIDE SEQUENCE [LARGE SCALE GENOMIC DNA]</scope>
    <source>
        <strain evidence="7 8">YIM 65646</strain>
    </source>
</reference>
<dbReference type="Pfam" id="PF02245">
    <property type="entry name" value="Pur_DNA_glyco"/>
    <property type="match status" value="1"/>
</dbReference>
<feature type="region of interest" description="Disordered" evidence="6">
    <location>
        <begin position="224"/>
        <end position="244"/>
    </location>
</feature>
<dbReference type="EC" id="3.2.2.-" evidence="5"/>
<feature type="region of interest" description="Disordered" evidence="6">
    <location>
        <begin position="145"/>
        <end position="168"/>
    </location>
</feature>
<dbReference type="SUPFAM" id="SSF50486">
    <property type="entry name" value="FMT C-terminal domain-like"/>
    <property type="match status" value="1"/>
</dbReference>
<proteinExistence type="inferred from homology"/>
<keyword evidence="2 5" id="KW-0227">DNA damage</keyword>
<evidence type="ECO:0000256" key="3">
    <source>
        <dbReference type="ARBA" id="ARBA00022801"/>
    </source>
</evidence>
<evidence type="ECO:0000256" key="6">
    <source>
        <dbReference type="SAM" id="MobiDB-lite"/>
    </source>
</evidence>
<dbReference type="Gene3D" id="3.10.300.10">
    <property type="entry name" value="Methylpurine-DNA glycosylase (MPG)"/>
    <property type="match status" value="1"/>
</dbReference>
<dbReference type="GO" id="GO:0006284">
    <property type="term" value="P:base-excision repair"/>
    <property type="evidence" value="ECO:0007669"/>
    <property type="project" value="InterPro"/>
</dbReference>
<evidence type="ECO:0000256" key="4">
    <source>
        <dbReference type="ARBA" id="ARBA00023204"/>
    </source>
</evidence>
<name>A0A841FUC1_9ACTN</name>
<dbReference type="PANTHER" id="PTHR10429">
    <property type="entry name" value="DNA-3-METHYLADENINE GLYCOSYLASE"/>
    <property type="match status" value="1"/>
</dbReference>
<feature type="region of interest" description="Disordered" evidence="6">
    <location>
        <begin position="339"/>
        <end position="395"/>
    </location>
</feature>
<evidence type="ECO:0000256" key="1">
    <source>
        <dbReference type="ARBA" id="ARBA00009232"/>
    </source>
</evidence>
<dbReference type="InterPro" id="IPR036995">
    <property type="entry name" value="MPG_sf"/>
</dbReference>
<dbReference type="NCBIfam" id="TIGR00567">
    <property type="entry name" value="3mg"/>
    <property type="match status" value="1"/>
</dbReference>
<dbReference type="EMBL" id="JACHGT010000022">
    <property type="protein sequence ID" value="MBB6039384.1"/>
    <property type="molecule type" value="Genomic_DNA"/>
</dbReference>
<dbReference type="GO" id="GO:0003905">
    <property type="term" value="F:alkylbase DNA N-glycosylase activity"/>
    <property type="evidence" value="ECO:0007669"/>
    <property type="project" value="InterPro"/>
</dbReference>
<sequence>MNQTVRAELLTMAAEDDHVRTELAADGSLYDGYHPRMAAVHHANAERLTAILDEHGWPTAATVGTQAHDAAWIITQHAIADPALQHRVLTTADGPPARLATLADRIAYFEARPQTYGTQFDWNDDGELRPWTIDDPAHVDERRATVGLPPLDPHPETDGEPPPGDPRIRRAHARVWARSAGWRTPPLTEILEDHVSVAAPQLLGCEITANGVTIRITEVEAYAGQGEDPGSHSHRGRTPRTAPMFGPPGHTYVYFTYGMHWCLNITCAPDGRASGTLIRAGEVIAGHDLARRRRGPKVSDRDLARGPARLAQALAVTGDDTGKPALDGTGPVHLRPPAHPPADFANGPRTGIGGEAATTPWRFWLPGEPTVSPYRPHSPRNRSRTPGGHKPESRA</sequence>
<dbReference type="InterPro" id="IPR011034">
    <property type="entry name" value="Formyl_transferase-like_C_sf"/>
</dbReference>
<dbReference type="NCBIfam" id="NF002003">
    <property type="entry name" value="PRK00802.1-3"/>
    <property type="match status" value="1"/>
</dbReference>
<dbReference type="Pfam" id="PF20329">
    <property type="entry name" value="DUF6624"/>
    <property type="match status" value="1"/>
</dbReference>
<dbReference type="InterPro" id="IPR003180">
    <property type="entry name" value="MPG"/>
</dbReference>
<evidence type="ECO:0000256" key="5">
    <source>
        <dbReference type="HAMAP-Rule" id="MF_00527"/>
    </source>
</evidence>
<protein>
    <recommendedName>
        <fullName evidence="5">Putative 3-methyladenine DNA glycosylase</fullName>
        <ecNumber evidence="5">3.2.2.-</ecNumber>
    </recommendedName>
</protein>
<evidence type="ECO:0000313" key="8">
    <source>
        <dbReference type="Proteomes" id="UP000548476"/>
    </source>
</evidence>
<comment type="caution">
    <text evidence="7">The sequence shown here is derived from an EMBL/GenBank/DDBJ whole genome shotgun (WGS) entry which is preliminary data.</text>
</comment>
<keyword evidence="8" id="KW-1185">Reference proteome</keyword>
<organism evidence="7 8">
    <name type="scientific">Phytomonospora endophytica</name>
    <dbReference type="NCBI Taxonomy" id="714109"/>
    <lineage>
        <taxon>Bacteria</taxon>
        <taxon>Bacillati</taxon>
        <taxon>Actinomycetota</taxon>
        <taxon>Actinomycetes</taxon>
        <taxon>Micromonosporales</taxon>
        <taxon>Micromonosporaceae</taxon>
        <taxon>Phytomonospora</taxon>
    </lineage>
</organism>
<keyword evidence="3 5" id="KW-0378">Hydrolase</keyword>
<evidence type="ECO:0000313" key="7">
    <source>
        <dbReference type="EMBL" id="MBB6039384.1"/>
    </source>
</evidence>
<keyword evidence="4 5" id="KW-0234">DNA repair</keyword>
<evidence type="ECO:0000256" key="2">
    <source>
        <dbReference type="ARBA" id="ARBA00022763"/>
    </source>
</evidence>
<dbReference type="CDD" id="cd00540">
    <property type="entry name" value="AAG"/>
    <property type="match status" value="1"/>
</dbReference>
<dbReference type="HAMAP" id="MF_00527">
    <property type="entry name" value="3MGH"/>
    <property type="match status" value="1"/>
</dbReference>
<dbReference type="GO" id="GO:0003677">
    <property type="term" value="F:DNA binding"/>
    <property type="evidence" value="ECO:0007669"/>
    <property type="project" value="InterPro"/>
</dbReference>